<dbReference type="AlphaFoldDB" id="A0A5D4SY53"/>
<dbReference type="PRINTS" id="PR00040">
    <property type="entry name" value="HTHMERR"/>
</dbReference>
<protein>
    <submittedName>
        <fullName evidence="4">MerR family DNA-binding transcriptional regulator</fullName>
    </submittedName>
</protein>
<dbReference type="InterPro" id="IPR047057">
    <property type="entry name" value="MerR_fam"/>
</dbReference>
<reference evidence="4 5" key="1">
    <citation type="submission" date="2019-08" db="EMBL/GenBank/DDBJ databases">
        <title>Bacillus genomes from the desert of Cuatro Cienegas, Coahuila.</title>
        <authorList>
            <person name="Olmedo-Alvarez G."/>
        </authorList>
    </citation>
    <scope>NUCLEOTIDE SEQUENCE [LARGE SCALE GENOMIC DNA]</scope>
    <source>
        <strain evidence="4 5">CH28_1T</strain>
    </source>
</reference>
<dbReference type="GO" id="GO:0003700">
    <property type="term" value="F:DNA-binding transcription factor activity"/>
    <property type="evidence" value="ECO:0007669"/>
    <property type="project" value="InterPro"/>
</dbReference>
<keyword evidence="2" id="KW-0175">Coiled coil</keyword>
<name>A0A5D4SY53_9BACI</name>
<dbReference type="Proteomes" id="UP000322524">
    <property type="component" value="Unassembled WGS sequence"/>
</dbReference>
<evidence type="ECO:0000313" key="5">
    <source>
        <dbReference type="Proteomes" id="UP000322524"/>
    </source>
</evidence>
<dbReference type="SMART" id="SM00422">
    <property type="entry name" value="HTH_MERR"/>
    <property type="match status" value="1"/>
</dbReference>
<sequence>MIMYTISQLAKEFHISTRTVRYYEELGLLDPSRSEGNQRVFSKREYARLKLITRGKRYGFQLDEIKEMVTLFDKDRTGTKQLQKTIEYGTKKVAEIDERIRELNELKDEMNELLTDFQKRLGGETHDYDT</sequence>
<evidence type="ECO:0000313" key="4">
    <source>
        <dbReference type="EMBL" id="TYS67591.1"/>
    </source>
</evidence>
<evidence type="ECO:0000256" key="1">
    <source>
        <dbReference type="ARBA" id="ARBA00023125"/>
    </source>
</evidence>
<dbReference type="Pfam" id="PF13411">
    <property type="entry name" value="MerR_1"/>
    <property type="match status" value="1"/>
</dbReference>
<dbReference type="SUPFAM" id="SSF46955">
    <property type="entry name" value="Putative DNA-binding domain"/>
    <property type="match status" value="1"/>
</dbReference>
<dbReference type="PROSITE" id="PS50937">
    <property type="entry name" value="HTH_MERR_2"/>
    <property type="match status" value="1"/>
</dbReference>
<dbReference type="EMBL" id="VTEV01000005">
    <property type="protein sequence ID" value="TYS67591.1"/>
    <property type="molecule type" value="Genomic_DNA"/>
</dbReference>
<dbReference type="Gene3D" id="1.10.1660.10">
    <property type="match status" value="1"/>
</dbReference>
<dbReference type="GO" id="GO:0003677">
    <property type="term" value="F:DNA binding"/>
    <property type="evidence" value="ECO:0007669"/>
    <property type="project" value="UniProtKB-KW"/>
</dbReference>
<dbReference type="CDD" id="cd04776">
    <property type="entry name" value="HTH_GnyR"/>
    <property type="match status" value="1"/>
</dbReference>
<dbReference type="STRING" id="79883.GCA_001636495_04180"/>
<comment type="caution">
    <text evidence="4">The sequence shown here is derived from an EMBL/GenBank/DDBJ whole genome shotgun (WGS) entry which is preliminary data.</text>
</comment>
<keyword evidence="1 4" id="KW-0238">DNA-binding</keyword>
<dbReference type="OrthoDB" id="9791488at2"/>
<proteinExistence type="predicted"/>
<dbReference type="PANTHER" id="PTHR30204">
    <property type="entry name" value="REDOX-CYCLING DRUG-SENSING TRANSCRIPTIONAL ACTIVATOR SOXR"/>
    <property type="match status" value="1"/>
</dbReference>
<evidence type="ECO:0000256" key="2">
    <source>
        <dbReference type="SAM" id="Coils"/>
    </source>
</evidence>
<feature type="coiled-coil region" evidence="2">
    <location>
        <begin position="93"/>
        <end position="120"/>
    </location>
</feature>
<accession>A0A5D4SY53</accession>
<dbReference type="InterPro" id="IPR009061">
    <property type="entry name" value="DNA-bd_dom_put_sf"/>
</dbReference>
<organism evidence="4 5">
    <name type="scientific">Sutcliffiella horikoshii</name>
    <dbReference type="NCBI Taxonomy" id="79883"/>
    <lineage>
        <taxon>Bacteria</taxon>
        <taxon>Bacillati</taxon>
        <taxon>Bacillota</taxon>
        <taxon>Bacilli</taxon>
        <taxon>Bacillales</taxon>
        <taxon>Bacillaceae</taxon>
        <taxon>Sutcliffiella</taxon>
    </lineage>
</organism>
<evidence type="ECO:0000259" key="3">
    <source>
        <dbReference type="PROSITE" id="PS50937"/>
    </source>
</evidence>
<feature type="domain" description="HTH merR-type" evidence="3">
    <location>
        <begin position="3"/>
        <end position="71"/>
    </location>
</feature>
<gene>
    <name evidence="4" type="ORF">FZC76_13520</name>
</gene>
<dbReference type="InterPro" id="IPR000551">
    <property type="entry name" value="MerR-type_HTH_dom"/>
</dbReference>
<dbReference type="PANTHER" id="PTHR30204:SF58">
    <property type="entry name" value="HTH-TYPE TRANSCRIPTIONAL REGULATOR YFMP"/>
    <property type="match status" value="1"/>
</dbReference>